<dbReference type="EMBL" id="GBXM01029293">
    <property type="protein sequence ID" value="JAH79284.1"/>
    <property type="molecule type" value="Transcribed_RNA"/>
</dbReference>
<accession>A0A0E9VMF0</accession>
<sequence length="47" mass="5496">MSARFIKRGFCLRVAFLFSNRSPQCVERRGERELHSVCVYVSDKDCV</sequence>
<evidence type="ECO:0000313" key="1">
    <source>
        <dbReference type="EMBL" id="JAH79284.1"/>
    </source>
</evidence>
<dbReference type="AlphaFoldDB" id="A0A0E9VMF0"/>
<proteinExistence type="predicted"/>
<reference evidence="1" key="1">
    <citation type="submission" date="2014-11" db="EMBL/GenBank/DDBJ databases">
        <authorList>
            <person name="Amaro Gonzalez C."/>
        </authorList>
    </citation>
    <scope>NUCLEOTIDE SEQUENCE</scope>
</reference>
<reference evidence="1" key="2">
    <citation type="journal article" date="2015" name="Fish Shellfish Immunol.">
        <title>Early steps in the European eel (Anguilla anguilla)-Vibrio vulnificus interaction in the gills: Role of the RtxA13 toxin.</title>
        <authorList>
            <person name="Callol A."/>
            <person name="Pajuelo D."/>
            <person name="Ebbesson L."/>
            <person name="Teles M."/>
            <person name="MacKenzie S."/>
            <person name="Amaro C."/>
        </authorList>
    </citation>
    <scope>NUCLEOTIDE SEQUENCE</scope>
</reference>
<name>A0A0E9VMF0_ANGAN</name>
<protein>
    <submittedName>
        <fullName evidence="1">Uncharacterized protein</fullName>
    </submittedName>
</protein>
<organism evidence="1">
    <name type="scientific">Anguilla anguilla</name>
    <name type="common">European freshwater eel</name>
    <name type="synonym">Muraena anguilla</name>
    <dbReference type="NCBI Taxonomy" id="7936"/>
    <lineage>
        <taxon>Eukaryota</taxon>
        <taxon>Metazoa</taxon>
        <taxon>Chordata</taxon>
        <taxon>Craniata</taxon>
        <taxon>Vertebrata</taxon>
        <taxon>Euteleostomi</taxon>
        <taxon>Actinopterygii</taxon>
        <taxon>Neopterygii</taxon>
        <taxon>Teleostei</taxon>
        <taxon>Anguilliformes</taxon>
        <taxon>Anguillidae</taxon>
        <taxon>Anguilla</taxon>
    </lineage>
</organism>